<evidence type="ECO:0000313" key="3">
    <source>
        <dbReference type="Proteomes" id="UP000245926"/>
    </source>
</evidence>
<reference evidence="3" key="1">
    <citation type="submission" date="2018-05" db="EMBL/GenBank/DDBJ databases">
        <title>Complete Genome Sequence of Methylobacterium sp. 17SD2-17.</title>
        <authorList>
            <person name="Srinivasan S."/>
        </authorList>
    </citation>
    <scope>NUCLEOTIDE SEQUENCE [LARGE SCALE GENOMIC DNA]</scope>
    <source>
        <strain evidence="3">17SD2-17</strain>
    </source>
</reference>
<dbReference type="Pfam" id="PF01381">
    <property type="entry name" value="HTH_3"/>
    <property type="match status" value="1"/>
</dbReference>
<dbReference type="GO" id="GO:0003677">
    <property type="term" value="F:DNA binding"/>
    <property type="evidence" value="ECO:0007669"/>
    <property type="project" value="InterPro"/>
</dbReference>
<sequence>MLMPPGITTKVVGSQQPSYPSVPTTEVLDCCAMTWHDLIREAREAQGLSQAQLAKAVGVSQATINKIENESPQSTRALHALIAELKLDPTSFPPEAFGPGVGNAPAITRPIKFAGGSGPLPEFARDPAYWAAAAGLVGDVPLYAAAEGGEGALLIERDSIGTVKRPPLLQGVKDGYAIYLVGESMAPEFEPGDILMINPRLPVLANTSCVFYSTKAEEPSALVKRFLSATDEKWRVKQFRPEREFELDRAEWGTRHRIVTKDFRR</sequence>
<dbReference type="SMART" id="SM00530">
    <property type="entry name" value="HTH_XRE"/>
    <property type="match status" value="1"/>
</dbReference>
<dbReference type="AlphaFoldDB" id="A0A2U8WET4"/>
<dbReference type="Gene3D" id="1.10.260.40">
    <property type="entry name" value="lambda repressor-like DNA-binding domains"/>
    <property type="match status" value="1"/>
</dbReference>
<dbReference type="CDD" id="cd06529">
    <property type="entry name" value="S24_LexA-like"/>
    <property type="match status" value="1"/>
</dbReference>
<name>A0A2U8WET4_9HYPH</name>
<feature type="domain" description="HTH cro/C1-type" evidence="1">
    <location>
        <begin position="39"/>
        <end position="92"/>
    </location>
</feature>
<dbReference type="CDD" id="cd00093">
    <property type="entry name" value="HTH_XRE"/>
    <property type="match status" value="1"/>
</dbReference>
<dbReference type="SUPFAM" id="SSF47413">
    <property type="entry name" value="lambda repressor-like DNA-binding domains"/>
    <property type="match status" value="1"/>
</dbReference>
<dbReference type="Proteomes" id="UP000245926">
    <property type="component" value="Chromosome"/>
</dbReference>
<keyword evidence="3" id="KW-1185">Reference proteome</keyword>
<gene>
    <name evidence="2" type="ORF">DK389_28890</name>
</gene>
<dbReference type="InterPro" id="IPR001387">
    <property type="entry name" value="Cro/C1-type_HTH"/>
</dbReference>
<dbReference type="InterPro" id="IPR036286">
    <property type="entry name" value="LexA/Signal_pep-like_sf"/>
</dbReference>
<dbReference type="InterPro" id="IPR010982">
    <property type="entry name" value="Lambda_DNA-bd_dom_sf"/>
</dbReference>
<proteinExistence type="predicted"/>
<dbReference type="PROSITE" id="PS50943">
    <property type="entry name" value="HTH_CROC1"/>
    <property type="match status" value="1"/>
</dbReference>
<dbReference type="SUPFAM" id="SSF51306">
    <property type="entry name" value="LexA/Signal peptidase"/>
    <property type="match status" value="1"/>
</dbReference>
<protein>
    <recommendedName>
        <fullName evidence="1">HTH cro/C1-type domain-containing protein</fullName>
    </recommendedName>
</protein>
<dbReference type="KEGG" id="mets:DK389_28890"/>
<dbReference type="OrthoDB" id="528805at2"/>
<dbReference type="Gene3D" id="2.10.109.10">
    <property type="entry name" value="Umud Fragment, subunit A"/>
    <property type="match status" value="1"/>
</dbReference>
<accession>A0A2U8WET4</accession>
<evidence type="ECO:0000259" key="1">
    <source>
        <dbReference type="PROSITE" id="PS50943"/>
    </source>
</evidence>
<organism evidence="2 3">
    <name type="scientific">Methylobacterium durans</name>
    <dbReference type="NCBI Taxonomy" id="2202825"/>
    <lineage>
        <taxon>Bacteria</taxon>
        <taxon>Pseudomonadati</taxon>
        <taxon>Pseudomonadota</taxon>
        <taxon>Alphaproteobacteria</taxon>
        <taxon>Hyphomicrobiales</taxon>
        <taxon>Methylobacteriaceae</taxon>
        <taxon>Methylobacterium</taxon>
    </lineage>
</organism>
<dbReference type="InterPro" id="IPR039418">
    <property type="entry name" value="LexA-like"/>
</dbReference>
<evidence type="ECO:0000313" key="2">
    <source>
        <dbReference type="EMBL" id="AWN43802.1"/>
    </source>
</evidence>
<dbReference type="EMBL" id="CP029550">
    <property type="protein sequence ID" value="AWN43802.1"/>
    <property type="molecule type" value="Genomic_DNA"/>
</dbReference>